<dbReference type="EMBL" id="JAOANI010000015">
    <property type="protein sequence ID" value="MCT7359076.1"/>
    <property type="molecule type" value="Genomic_DNA"/>
</dbReference>
<dbReference type="PANTHER" id="PTHR30636">
    <property type="entry name" value="UPF0701 PROTEIN YICC"/>
    <property type="match status" value="1"/>
</dbReference>
<evidence type="ECO:0000256" key="1">
    <source>
        <dbReference type="ARBA" id="ARBA00001968"/>
    </source>
</evidence>
<proteinExistence type="inferred from homology"/>
<evidence type="ECO:0000256" key="2">
    <source>
        <dbReference type="ARBA" id="ARBA00022722"/>
    </source>
</evidence>
<reference evidence="8" key="1">
    <citation type="journal article" date="2022" name="Front. Microbiol.">
        <title>Genome-based taxonomic rearrangement of Oceanobacter-related bacteria including the description of Thalassolituus hydrocarbonoclasticus sp. nov. and Thalassolituus pacificus sp. nov. and emended description of the genus Thalassolituus.</title>
        <authorList>
            <person name="Dong C."/>
            <person name="Wei L."/>
            <person name="Wang J."/>
            <person name="Lai Q."/>
            <person name="Huang Z."/>
            <person name="Shao Z."/>
        </authorList>
    </citation>
    <scope>NUCLEOTIDE SEQUENCE</scope>
    <source>
        <strain evidence="8">59MF3M-4</strain>
    </source>
</reference>
<comment type="cofactor">
    <cofactor evidence="1">
        <name>a divalent metal cation</name>
        <dbReference type="ChEBI" id="CHEBI:60240"/>
    </cofactor>
</comment>
<evidence type="ECO:0000256" key="5">
    <source>
        <dbReference type="ARBA" id="ARBA00035648"/>
    </source>
</evidence>
<evidence type="ECO:0000313" key="9">
    <source>
        <dbReference type="Proteomes" id="UP001147830"/>
    </source>
</evidence>
<dbReference type="Pfam" id="PF08340">
    <property type="entry name" value="YicC-like_C"/>
    <property type="match status" value="1"/>
</dbReference>
<keyword evidence="4" id="KW-0378">Hydrolase</keyword>
<dbReference type="InterPro" id="IPR013527">
    <property type="entry name" value="YicC-like_N"/>
</dbReference>
<comment type="caution">
    <text evidence="8">The sequence shown here is derived from an EMBL/GenBank/DDBJ whole genome shotgun (WGS) entry which is preliminary data.</text>
</comment>
<evidence type="ECO:0000256" key="3">
    <source>
        <dbReference type="ARBA" id="ARBA00022759"/>
    </source>
</evidence>
<accession>A0A9X2WEQ1</accession>
<dbReference type="GO" id="GO:0004521">
    <property type="term" value="F:RNA endonuclease activity"/>
    <property type="evidence" value="ECO:0007669"/>
    <property type="project" value="InterPro"/>
</dbReference>
<comment type="similarity">
    <text evidence="5">Belongs to the YicC/YloC family.</text>
</comment>
<evidence type="ECO:0000259" key="7">
    <source>
        <dbReference type="Pfam" id="PF08340"/>
    </source>
</evidence>
<keyword evidence="3" id="KW-0255">Endonuclease</keyword>
<evidence type="ECO:0000313" key="8">
    <source>
        <dbReference type="EMBL" id="MCT7359076.1"/>
    </source>
</evidence>
<reference evidence="8" key="2">
    <citation type="submission" date="2022-08" db="EMBL/GenBank/DDBJ databases">
        <authorList>
            <person name="Dong C."/>
        </authorList>
    </citation>
    <scope>NUCLEOTIDE SEQUENCE</scope>
    <source>
        <strain evidence="8">59MF3M-4</strain>
    </source>
</reference>
<evidence type="ECO:0000259" key="6">
    <source>
        <dbReference type="Pfam" id="PF03755"/>
    </source>
</evidence>
<protein>
    <submittedName>
        <fullName evidence="8">YicC family protein</fullName>
    </submittedName>
</protein>
<name>A0A9X2WEQ1_9GAMM</name>
<keyword evidence="2" id="KW-0540">Nuclease</keyword>
<evidence type="ECO:0000256" key="4">
    <source>
        <dbReference type="ARBA" id="ARBA00022801"/>
    </source>
</evidence>
<dbReference type="AlphaFoldDB" id="A0A9X2WEQ1"/>
<sequence length="287" mass="32303">MVFSMTAFARAGSECPQGRFTWEIRSVNSRYLELHFRLPDAFRDLEPALRERLKKSLSRGKVECALRFQPLQGENRLSVNHQLVHELNRAADEVHAIIGPGNAMNVLEVLAWPGVISSAETDGKALQQAALQAFDDCLHSARDAREREGEELATLIRQRLEKMQQIVAAVAAAMPQALAAQRQQLDDKIADLKITLDSSRLETEMVLLAQKADIAEELDRLNTHIQEVARILSQDEPIGRRLDFMMQELNREANTLSSKSLTTSITQAAVDLKVLIEQMREQVQNIE</sequence>
<dbReference type="NCBIfam" id="TIGR00255">
    <property type="entry name" value="YicC/YloC family endoribonuclease"/>
    <property type="match status" value="1"/>
</dbReference>
<organism evidence="8 9">
    <name type="scientific">Thalassolituus pacificus</name>
    <dbReference type="NCBI Taxonomy" id="2975440"/>
    <lineage>
        <taxon>Bacteria</taxon>
        <taxon>Pseudomonadati</taxon>
        <taxon>Pseudomonadota</taxon>
        <taxon>Gammaproteobacteria</taxon>
        <taxon>Oceanospirillales</taxon>
        <taxon>Oceanospirillaceae</taxon>
        <taxon>Thalassolituus</taxon>
    </lineage>
</organism>
<dbReference type="GO" id="GO:0016787">
    <property type="term" value="F:hydrolase activity"/>
    <property type="evidence" value="ECO:0007669"/>
    <property type="project" value="UniProtKB-KW"/>
</dbReference>
<dbReference type="InterPro" id="IPR013551">
    <property type="entry name" value="YicC-like_C"/>
</dbReference>
<dbReference type="PANTHER" id="PTHR30636:SF3">
    <property type="entry name" value="UPF0701 PROTEIN YICC"/>
    <property type="match status" value="1"/>
</dbReference>
<keyword evidence="9" id="KW-1185">Reference proteome</keyword>
<feature type="domain" description="Endoribonuclease YicC-like C-terminal" evidence="7">
    <location>
        <begin position="171"/>
        <end position="287"/>
    </location>
</feature>
<dbReference type="Proteomes" id="UP001147830">
    <property type="component" value="Unassembled WGS sequence"/>
</dbReference>
<dbReference type="Pfam" id="PF03755">
    <property type="entry name" value="YicC-like_N"/>
    <property type="match status" value="1"/>
</dbReference>
<gene>
    <name evidence="8" type="ORF">NYR02_08595</name>
</gene>
<feature type="domain" description="Endoribonuclease YicC-like N-terminal" evidence="6">
    <location>
        <begin position="4"/>
        <end position="153"/>
    </location>
</feature>
<dbReference type="RefSeq" id="WP_260975959.1">
    <property type="nucleotide sequence ID" value="NZ_JAOANI010000015.1"/>
</dbReference>
<dbReference type="InterPro" id="IPR005229">
    <property type="entry name" value="YicC/YloC-like"/>
</dbReference>